<keyword evidence="3" id="KW-1185">Reference proteome</keyword>
<proteinExistence type="predicted"/>
<gene>
    <name evidence="2" type="ORF">AAFF_G00400770</name>
</gene>
<evidence type="ECO:0000256" key="1">
    <source>
        <dbReference type="SAM" id="MobiDB-lite"/>
    </source>
</evidence>
<dbReference type="AlphaFoldDB" id="A0AAD7SD01"/>
<evidence type="ECO:0000313" key="2">
    <source>
        <dbReference type="EMBL" id="KAJ8400038.1"/>
    </source>
</evidence>
<accession>A0AAD7SD01</accession>
<dbReference type="Proteomes" id="UP001221898">
    <property type="component" value="Unassembled WGS sequence"/>
</dbReference>
<evidence type="ECO:0000313" key="3">
    <source>
        <dbReference type="Proteomes" id="UP001221898"/>
    </source>
</evidence>
<protein>
    <submittedName>
        <fullName evidence="2">Uncharacterized protein</fullName>
    </submittedName>
</protein>
<comment type="caution">
    <text evidence="2">The sequence shown here is derived from an EMBL/GenBank/DDBJ whole genome shotgun (WGS) entry which is preliminary data.</text>
</comment>
<sequence length="124" mass="13462">MNPFRVCQKDISVNSFPTRCGSLCSHAPALTHFLQLAPLAPLDPTASPRAGRVLHACTCAPSRATLDFPIFWRERDERKETLGPERPSAKESQLTGLMRVLSTPRAGVGTGGGAVRRRVLPTAR</sequence>
<feature type="compositionally biased region" description="Basic residues" evidence="1">
    <location>
        <begin position="115"/>
        <end position="124"/>
    </location>
</feature>
<dbReference type="EMBL" id="JAINUG010000079">
    <property type="protein sequence ID" value="KAJ8400038.1"/>
    <property type="molecule type" value="Genomic_DNA"/>
</dbReference>
<feature type="region of interest" description="Disordered" evidence="1">
    <location>
        <begin position="102"/>
        <end position="124"/>
    </location>
</feature>
<reference evidence="2" key="1">
    <citation type="journal article" date="2023" name="Science">
        <title>Genome structures resolve the early diversification of teleost fishes.</title>
        <authorList>
            <person name="Parey E."/>
            <person name="Louis A."/>
            <person name="Montfort J."/>
            <person name="Bouchez O."/>
            <person name="Roques C."/>
            <person name="Iampietro C."/>
            <person name="Lluch J."/>
            <person name="Castinel A."/>
            <person name="Donnadieu C."/>
            <person name="Desvignes T."/>
            <person name="Floi Bucao C."/>
            <person name="Jouanno E."/>
            <person name="Wen M."/>
            <person name="Mejri S."/>
            <person name="Dirks R."/>
            <person name="Jansen H."/>
            <person name="Henkel C."/>
            <person name="Chen W.J."/>
            <person name="Zahm M."/>
            <person name="Cabau C."/>
            <person name="Klopp C."/>
            <person name="Thompson A.W."/>
            <person name="Robinson-Rechavi M."/>
            <person name="Braasch I."/>
            <person name="Lecointre G."/>
            <person name="Bobe J."/>
            <person name="Postlethwait J.H."/>
            <person name="Berthelot C."/>
            <person name="Roest Crollius H."/>
            <person name="Guiguen Y."/>
        </authorList>
    </citation>
    <scope>NUCLEOTIDE SEQUENCE</scope>
    <source>
        <strain evidence="2">NC1722</strain>
    </source>
</reference>
<name>A0AAD7SD01_9TELE</name>
<organism evidence="2 3">
    <name type="scientific">Aldrovandia affinis</name>
    <dbReference type="NCBI Taxonomy" id="143900"/>
    <lineage>
        <taxon>Eukaryota</taxon>
        <taxon>Metazoa</taxon>
        <taxon>Chordata</taxon>
        <taxon>Craniata</taxon>
        <taxon>Vertebrata</taxon>
        <taxon>Euteleostomi</taxon>
        <taxon>Actinopterygii</taxon>
        <taxon>Neopterygii</taxon>
        <taxon>Teleostei</taxon>
        <taxon>Notacanthiformes</taxon>
        <taxon>Halosauridae</taxon>
        <taxon>Aldrovandia</taxon>
    </lineage>
</organism>